<feature type="domain" description="Glycosyl transferase family 1" evidence="1">
    <location>
        <begin position="191"/>
        <end position="357"/>
    </location>
</feature>
<dbReference type="GO" id="GO:0016757">
    <property type="term" value="F:glycosyltransferase activity"/>
    <property type="evidence" value="ECO:0007669"/>
    <property type="project" value="UniProtKB-KW"/>
</dbReference>
<dbReference type="Pfam" id="PF00534">
    <property type="entry name" value="Glycos_transf_1"/>
    <property type="match status" value="1"/>
</dbReference>
<dbReference type="InterPro" id="IPR050194">
    <property type="entry name" value="Glycosyltransferase_grp1"/>
</dbReference>
<accession>A0ABV4Y7F5</accession>
<dbReference type="CDD" id="cd03801">
    <property type="entry name" value="GT4_PimA-like"/>
    <property type="match status" value="1"/>
</dbReference>
<dbReference type="Proteomes" id="UP001576776">
    <property type="component" value="Unassembled WGS sequence"/>
</dbReference>
<organism evidence="3 4">
    <name type="scientific">Floridaenema fluviatile BLCC-F154</name>
    <dbReference type="NCBI Taxonomy" id="3153640"/>
    <lineage>
        <taxon>Bacteria</taxon>
        <taxon>Bacillati</taxon>
        <taxon>Cyanobacteriota</taxon>
        <taxon>Cyanophyceae</taxon>
        <taxon>Oscillatoriophycideae</taxon>
        <taxon>Aerosakkonematales</taxon>
        <taxon>Aerosakkonemataceae</taxon>
        <taxon>Floridanema</taxon>
        <taxon>Floridanema fluviatile</taxon>
    </lineage>
</organism>
<comment type="caution">
    <text evidence="3">The sequence shown here is derived from an EMBL/GenBank/DDBJ whole genome shotgun (WGS) entry which is preliminary data.</text>
</comment>
<evidence type="ECO:0000259" key="2">
    <source>
        <dbReference type="Pfam" id="PF13439"/>
    </source>
</evidence>
<dbReference type="PANTHER" id="PTHR45947:SF3">
    <property type="entry name" value="SULFOQUINOVOSYL TRANSFERASE SQD2"/>
    <property type="match status" value="1"/>
</dbReference>
<name>A0ABV4Y7F5_9CYAN</name>
<evidence type="ECO:0000313" key="4">
    <source>
        <dbReference type="Proteomes" id="UP001576776"/>
    </source>
</evidence>
<dbReference type="InterPro" id="IPR001296">
    <property type="entry name" value="Glyco_trans_1"/>
</dbReference>
<protein>
    <submittedName>
        <fullName evidence="3">Glycosyltransferase family 4 protein</fullName>
        <ecNumber evidence="3">2.4.-.-</ecNumber>
    </submittedName>
</protein>
<sequence>MLRVLHLIHGLNRGGIEKWLITMLRQIPRSECEMDFCCKGAEIGDLAPIVQELGAKVYHCPLTPGHFDFIQCLKGILIEGEYQILHNHLGIYSGVAVWLAHQQSIPVITSFHNTQFPPETNFTRLPIVRQLRSIYGSVSVNYALHYSDLVTGCSQGVIKSLDPQGTKIKNGSEVLYYGVNLPDISTPEERTVFRNSFGWSADTPVIIHVGRLIEQKNHLGMLSVFQKVLEQIPTVKLLLVGEGLLRSLIEQTIAQRQLEKSVLLLGLRDDVPWLMSQCNVFLLPSFHEGLPVVALEANAANLPVVGSNIPGLTEAVLNGETALLHDVEDLDGMANSVIKILSDRQYAQQLAQAGRAWVKENYSLAVSANHLVNIYRSVIKT</sequence>
<gene>
    <name evidence="3" type="ORF">ACE1B6_01115</name>
</gene>
<evidence type="ECO:0000259" key="1">
    <source>
        <dbReference type="Pfam" id="PF00534"/>
    </source>
</evidence>
<reference evidence="3 4" key="1">
    <citation type="submission" date="2024-09" db="EMBL/GenBank/DDBJ databases">
        <title>Floridaenema gen nov. (Aerosakkonemataceae, Aerosakkonematales ord. nov., Cyanobacteria) from benthic tropical and subtropical fresh waters, with the description of four new species.</title>
        <authorList>
            <person name="Moretto J.A."/>
            <person name="Berthold D.E."/>
            <person name="Lefler F.W."/>
            <person name="Huang I.-S."/>
            <person name="Laughinghouse H. IV."/>
        </authorList>
    </citation>
    <scope>NUCLEOTIDE SEQUENCE [LARGE SCALE GENOMIC DNA]</scope>
    <source>
        <strain evidence="3 4">BLCC-F154</strain>
    </source>
</reference>
<feature type="domain" description="Glycosyltransferase subfamily 4-like N-terminal" evidence="2">
    <location>
        <begin position="14"/>
        <end position="165"/>
    </location>
</feature>
<dbReference type="RefSeq" id="WP_413255389.1">
    <property type="nucleotide sequence ID" value="NZ_JBHFNS010000014.1"/>
</dbReference>
<dbReference type="InterPro" id="IPR028098">
    <property type="entry name" value="Glyco_trans_4-like_N"/>
</dbReference>
<proteinExistence type="predicted"/>
<dbReference type="EC" id="2.4.-.-" evidence="3"/>
<dbReference type="Gene3D" id="3.40.50.2000">
    <property type="entry name" value="Glycogen Phosphorylase B"/>
    <property type="match status" value="2"/>
</dbReference>
<dbReference type="PANTHER" id="PTHR45947">
    <property type="entry name" value="SULFOQUINOVOSYL TRANSFERASE SQD2"/>
    <property type="match status" value="1"/>
</dbReference>
<keyword evidence="4" id="KW-1185">Reference proteome</keyword>
<dbReference type="EMBL" id="JBHFNS010000014">
    <property type="protein sequence ID" value="MFB2933855.1"/>
    <property type="molecule type" value="Genomic_DNA"/>
</dbReference>
<dbReference type="Pfam" id="PF13439">
    <property type="entry name" value="Glyco_transf_4"/>
    <property type="match status" value="1"/>
</dbReference>
<dbReference type="SUPFAM" id="SSF53756">
    <property type="entry name" value="UDP-Glycosyltransferase/glycogen phosphorylase"/>
    <property type="match status" value="1"/>
</dbReference>
<evidence type="ECO:0000313" key="3">
    <source>
        <dbReference type="EMBL" id="MFB2933855.1"/>
    </source>
</evidence>
<keyword evidence="3" id="KW-0328">Glycosyltransferase</keyword>
<keyword evidence="3" id="KW-0808">Transferase</keyword>